<comment type="caution">
    <text evidence="4">The sequence shown here is derived from an EMBL/GenBank/DDBJ whole genome shotgun (WGS) entry which is preliminary data.</text>
</comment>
<evidence type="ECO:0000256" key="3">
    <source>
        <dbReference type="PROSITE-ProRule" id="PRU00023"/>
    </source>
</evidence>
<dbReference type="SMART" id="SM00248">
    <property type="entry name" value="ANK"/>
    <property type="match status" value="3"/>
</dbReference>
<evidence type="ECO:0000256" key="2">
    <source>
        <dbReference type="ARBA" id="ARBA00023043"/>
    </source>
</evidence>
<reference evidence="4 5" key="1">
    <citation type="submission" date="2024-05" db="EMBL/GenBank/DDBJ databases">
        <authorList>
            <person name="Wallberg A."/>
        </authorList>
    </citation>
    <scope>NUCLEOTIDE SEQUENCE [LARGE SCALE GENOMIC DNA]</scope>
</reference>
<feature type="non-terminal residue" evidence="4">
    <location>
        <position position="1"/>
    </location>
</feature>
<dbReference type="Pfam" id="PF12796">
    <property type="entry name" value="Ank_2"/>
    <property type="match status" value="1"/>
</dbReference>
<proteinExistence type="predicted"/>
<gene>
    <name evidence="4" type="ORF">MNOR_LOCUS16695</name>
</gene>
<feature type="repeat" description="ANK" evidence="3">
    <location>
        <begin position="305"/>
        <end position="338"/>
    </location>
</feature>
<keyword evidence="5" id="KW-1185">Reference proteome</keyword>
<dbReference type="InterPro" id="IPR002110">
    <property type="entry name" value="Ankyrin_rpt"/>
</dbReference>
<dbReference type="Gene3D" id="1.25.40.20">
    <property type="entry name" value="Ankyrin repeat-containing domain"/>
    <property type="match status" value="2"/>
</dbReference>
<dbReference type="SUPFAM" id="SSF48403">
    <property type="entry name" value="Ankyrin repeat"/>
    <property type="match status" value="1"/>
</dbReference>
<dbReference type="GO" id="GO:0005737">
    <property type="term" value="C:cytoplasm"/>
    <property type="evidence" value="ECO:0007669"/>
    <property type="project" value="TreeGrafter"/>
</dbReference>
<dbReference type="InterPro" id="IPR036770">
    <property type="entry name" value="Ankyrin_rpt-contain_sf"/>
</dbReference>
<dbReference type="AlphaFoldDB" id="A0AAV2QX19"/>
<evidence type="ECO:0000313" key="4">
    <source>
        <dbReference type="EMBL" id="CAL4100037.1"/>
    </source>
</evidence>
<dbReference type="PANTHER" id="PTHR24198">
    <property type="entry name" value="ANKYRIN REPEAT AND PROTEIN KINASE DOMAIN-CONTAINING PROTEIN"/>
    <property type="match status" value="1"/>
</dbReference>
<dbReference type="PROSITE" id="PS50297">
    <property type="entry name" value="ANK_REP_REGION"/>
    <property type="match status" value="1"/>
</dbReference>
<accession>A0AAV2QX19</accession>
<dbReference type="EMBL" id="CAXKWB010011102">
    <property type="protein sequence ID" value="CAL4100037.1"/>
    <property type="molecule type" value="Genomic_DNA"/>
</dbReference>
<evidence type="ECO:0000313" key="5">
    <source>
        <dbReference type="Proteomes" id="UP001497623"/>
    </source>
</evidence>
<dbReference type="PROSITE" id="PS50088">
    <property type="entry name" value="ANK_REPEAT"/>
    <property type="match status" value="1"/>
</dbReference>
<keyword evidence="2 3" id="KW-0040">ANK repeat</keyword>
<dbReference type="Proteomes" id="UP001497623">
    <property type="component" value="Unassembled WGS sequence"/>
</dbReference>
<dbReference type="PANTHER" id="PTHR24198:SF165">
    <property type="entry name" value="ANKYRIN REPEAT-CONTAINING PROTEIN-RELATED"/>
    <property type="match status" value="1"/>
</dbReference>
<organism evidence="4 5">
    <name type="scientific">Meganyctiphanes norvegica</name>
    <name type="common">Northern krill</name>
    <name type="synonym">Thysanopoda norvegica</name>
    <dbReference type="NCBI Taxonomy" id="48144"/>
    <lineage>
        <taxon>Eukaryota</taxon>
        <taxon>Metazoa</taxon>
        <taxon>Ecdysozoa</taxon>
        <taxon>Arthropoda</taxon>
        <taxon>Crustacea</taxon>
        <taxon>Multicrustacea</taxon>
        <taxon>Malacostraca</taxon>
        <taxon>Eumalacostraca</taxon>
        <taxon>Eucarida</taxon>
        <taxon>Euphausiacea</taxon>
        <taxon>Euphausiidae</taxon>
        <taxon>Meganyctiphanes</taxon>
    </lineage>
</organism>
<evidence type="ECO:0000256" key="1">
    <source>
        <dbReference type="ARBA" id="ARBA00022737"/>
    </source>
</evidence>
<name>A0AAV2QX19_MEGNR</name>
<sequence length="366" mass="39655">VDMTSTGSSTCNSNCKCHFDIDGRPQPPCYTCSMYNCFQADPTAEPSAPLEEGYPSAPPSYTLDDGPLQVPPEELDKDAILMEAVADSNIKKVTHLLKFIHDLDPDTVSVAHEVAHDINNPIIIRLMDSALKKITKEKSSVEIPSANSCEYEISGSPSMSSVEIPTANSCEYEISGSPSMSSVEISSANSYEYEISGSPSMETGDEKLTEKQIKANKELWTAAKVGDNPDYHWSAAWAGGNIRVNRKPVSAVKRISDALHSGADINYRGDFGATSLWVAAHWGHEDVVNQLLQVPGINVNLPNSNGWTPLHGASYRGNAEPVKQLLEHKNINVNAQAKDGLTPLGIALKYKKHSIADALRYTGAVE</sequence>
<keyword evidence="1" id="KW-0677">Repeat</keyword>
<protein>
    <submittedName>
        <fullName evidence="4">Uncharacterized protein</fullName>
    </submittedName>
</protein>